<comment type="caution">
    <text evidence="1">The sequence shown here is derived from an EMBL/GenBank/DDBJ whole genome shotgun (WGS) entry which is preliminary data.</text>
</comment>
<dbReference type="Proteomes" id="UP000887013">
    <property type="component" value="Unassembled WGS sequence"/>
</dbReference>
<accession>A0A8X6TN01</accession>
<keyword evidence="2" id="KW-1185">Reference proteome</keyword>
<dbReference type="AlphaFoldDB" id="A0A8X6TN01"/>
<dbReference type="EMBL" id="BMAW01014000">
    <property type="protein sequence ID" value="GFT36885.1"/>
    <property type="molecule type" value="Genomic_DNA"/>
</dbReference>
<protein>
    <submittedName>
        <fullName evidence="1">Uncharacterized protein</fullName>
    </submittedName>
</protein>
<name>A0A8X6TN01_NEPPI</name>
<sequence length="87" mass="10013">MIFEAISCKPYRPKEMQERVTLSHSAAISPFSIKRHVTTFRNDERQAFNEVLTPVRPAVMQSLPAWNQLPLRFQIGFVPLENATTLI</sequence>
<organism evidence="1 2">
    <name type="scientific">Nephila pilipes</name>
    <name type="common">Giant wood spider</name>
    <name type="synonym">Nephila maculata</name>
    <dbReference type="NCBI Taxonomy" id="299642"/>
    <lineage>
        <taxon>Eukaryota</taxon>
        <taxon>Metazoa</taxon>
        <taxon>Ecdysozoa</taxon>
        <taxon>Arthropoda</taxon>
        <taxon>Chelicerata</taxon>
        <taxon>Arachnida</taxon>
        <taxon>Araneae</taxon>
        <taxon>Araneomorphae</taxon>
        <taxon>Entelegynae</taxon>
        <taxon>Araneoidea</taxon>
        <taxon>Nephilidae</taxon>
        <taxon>Nephila</taxon>
    </lineage>
</organism>
<gene>
    <name evidence="1" type="ORF">NPIL_91391</name>
</gene>
<evidence type="ECO:0000313" key="1">
    <source>
        <dbReference type="EMBL" id="GFT36885.1"/>
    </source>
</evidence>
<reference evidence="1" key="1">
    <citation type="submission" date="2020-08" db="EMBL/GenBank/DDBJ databases">
        <title>Multicomponent nature underlies the extraordinary mechanical properties of spider dragline silk.</title>
        <authorList>
            <person name="Kono N."/>
            <person name="Nakamura H."/>
            <person name="Mori M."/>
            <person name="Yoshida Y."/>
            <person name="Ohtoshi R."/>
            <person name="Malay A.D."/>
            <person name="Moran D.A.P."/>
            <person name="Tomita M."/>
            <person name="Numata K."/>
            <person name="Arakawa K."/>
        </authorList>
    </citation>
    <scope>NUCLEOTIDE SEQUENCE</scope>
</reference>
<proteinExistence type="predicted"/>
<evidence type="ECO:0000313" key="2">
    <source>
        <dbReference type="Proteomes" id="UP000887013"/>
    </source>
</evidence>